<reference evidence="2 3" key="2">
    <citation type="submission" date="2016-08" db="EMBL/GenBank/DDBJ databases">
        <title>Pervasive Adenine N6-methylation of Active Genes in Fungi.</title>
        <authorList>
            <consortium name="DOE Joint Genome Institute"/>
            <person name="Mondo S.J."/>
            <person name="Dannebaum R.O."/>
            <person name="Kuo R.C."/>
            <person name="Labutti K."/>
            <person name="Haridas S."/>
            <person name="Kuo A."/>
            <person name="Salamov A."/>
            <person name="Ahrendt S.R."/>
            <person name="Lipzen A."/>
            <person name="Sullivan W."/>
            <person name="Andreopoulos W.B."/>
            <person name="Clum A."/>
            <person name="Lindquist E."/>
            <person name="Daum C."/>
            <person name="Ramamoorthy G.K."/>
            <person name="Gryganskyi A."/>
            <person name="Culley D."/>
            <person name="Magnuson J.K."/>
            <person name="James T.Y."/>
            <person name="O'Malley M.A."/>
            <person name="Stajich J.E."/>
            <person name="Spatafora J.W."/>
            <person name="Visel A."/>
            <person name="Grigoriev I.V."/>
        </authorList>
    </citation>
    <scope>NUCLEOTIDE SEQUENCE [LARGE SCALE GENOMIC DNA]</scope>
    <source>
        <strain evidence="2 3">S4</strain>
    </source>
</reference>
<feature type="binding site" evidence="1">
    <location>
        <position position="196"/>
    </location>
    <ligand>
        <name>Zn(2+)</name>
        <dbReference type="ChEBI" id="CHEBI:29105"/>
    </ligand>
</feature>
<protein>
    <submittedName>
        <fullName evidence="2">Uncharacterized protein</fullName>
    </submittedName>
</protein>
<dbReference type="Pfam" id="PF03352">
    <property type="entry name" value="Adenine_glyco"/>
    <property type="match status" value="1"/>
</dbReference>
<dbReference type="InterPro" id="IPR011257">
    <property type="entry name" value="DNA_glycosylase"/>
</dbReference>
<dbReference type="AlphaFoldDB" id="A0A1Y1X9G2"/>
<gene>
    <name evidence="2" type="ORF">BCR32DRAFT_292687</name>
</gene>
<dbReference type="PANTHER" id="PTHR30037:SF4">
    <property type="entry name" value="DNA-3-METHYLADENINE GLYCOSYLASE I"/>
    <property type="match status" value="1"/>
</dbReference>
<dbReference type="OrthoDB" id="10435438at2759"/>
<accession>A0A1Y1X9G2</accession>
<evidence type="ECO:0000313" key="3">
    <source>
        <dbReference type="Proteomes" id="UP000193944"/>
    </source>
</evidence>
<dbReference type="PANTHER" id="PTHR30037">
    <property type="entry name" value="DNA-3-METHYLADENINE GLYCOSYLASE 1"/>
    <property type="match status" value="1"/>
</dbReference>
<dbReference type="Proteomes" id="UP000193944">
    <property type="component" value="Unassembled WGS sequence"/>
</dbReference>
<dbReference type="InterPro" id="IPR005019">
    <property type="entry name" value="Adenine_glyco"/>
</dbReference>
<name>A0A1Y1X9G2_9FUNG</name>
<evidence type="ECO:0000256" key="1">
    <source>
        <dbReference type="PIRSR" id="PIRSR605019-1"/>
    </source>
</evidence>
<dbReference type="GO" id="GO:0006284">
    <property type="term" value="P:base-excision repair"/>
    <property type="evidence" value="ECO:0007669"/>
    <property type="project" value="InterPro"/>
</dbReference>
<dbReference type="SUPFAM" id="SSF48150">
    <property type="entry name" value="DNA-glycosylase"/>
    <property type="match status" value="1"/>
</dbReference>
<organism evidence="2 3">
    <name type="scientific">Anaeromyces robustus</name>
    <dbReference type="NCBI Taxonomy" id="1754192"/>
    <lineage>
        <taxon>Eukaryota</taxon>
        <taxon>Fungi</taxon>
        <taxon>Fungi incertae sedis</taxon>
        <taxon>Chytridiomycota</taxon>
        <taxon>Chytridiomycota incertae sedis</taxon>
        <taxon>Neocallimastigomycetes</taxon>
        <taxon>Neocallimastigales</taxon>
        <taxon>Neocallimastigaceae</taxon>
        <taxon>Anaeromyces</taxon>
    </lineage>
</organism>
<reference evidence="2 3" key="1">
    <citation type="submission" date="2016-08" db="EMBL/GenBank/DDBJ databases">
        <title>A Parts List for Fungal Cellulosomes Revealed by Comparative Genomics.</title>
        <authorList>
            <consortium name="DOE Joint Genome Institute"/>
            <person name="Haitjema C.H."/>
            <person name="Gilmore S.P."/>
            <person name="Henske J.K."/>
            <person name="Solomon K.V."/>
            <person name="De Groot R."/>
            <person name="Kuo A."/>
            <person name="Mondo S.J."/>
            <person name="Salamov A.A."/>
            <person name="Labutti K."/>
            <person name="Zhao Z."/>
            <person name="Chiniquy J."/>
            <person name="Barry K."/>
            <person name="Brewer H.M."/>
            <person name="Purvine S.O."/>
            <person name="Wright A.T."/>
            <person name="Boxma B."/>
            <person name="Van Alen T."/>
            <person name="Hackstein J.H."/>
            <person name="Baker S.E."/>
            <person name="Grigoriev I.V."/>
            <person name="O'Malley M.A."/>
        </authorList>
    </citation>
    <scope>NUCLEOTIDE SEQUENCE [LARGE SCALE GENOMIC DNA]</scope>
    <source>
        <strain evidence="2 3">S4</strain>
    </source>
</reference>
<comment type="caution">
    <text evidence="2">The sequence shown here is derived from an EMBL/GenBank/DDBJ whole genome shotgun (WGS) entry which is preliminary data.</text>
</comment>
<proteinExistence type="predicted"/>
<dbReference type="GO" id="GO:0008725">
    <property type="term" value="F:DNA-3-methyladenine glycosylase activity"/>
    <property type="evidence" value="ECO:0007669"/>
    <property type="project" value="InterPro"/>
</dbReference>
<dbReference type="Gene3D" id="1.10.340.30">
    <property type="entry name" value="Hypothetical protein, domain 2"/>
    <property type="match status" value="1"/>
</dbReference>
<dbReference type="InterPro" id="IPR052891">
    <property type="entry name" value="DNA-3mA_glycosylase"/>
</dbReference>
<keyword evidence="1" id="KW-0862">Zinc</keyword>
<dbReference type="EMBL" id="MCFG01000096">
    <property type="protein sequence ID" value="ORX82375.1"/>
    <property type="molecule type" value="Genomic_DNA"/>
</dbReference>
<keyword evidence="3" id="KW-1185">Reference proteome</keyword>
<sequence>MQEKVRAIEICNVKDFQKLTQDEAKKLKSVTFRNMEINEKFVEKFWELFSSGVDNLTFDQCNLSDDCNFSDLLDGDYQVTSLFFTSCGIELDDVDSILCRDPADSYEQDSVIMEGAGKNDCIIKNPIKTKSSFCKFLWSYSDGKTILYEDHEKGWIPASNGLFYRTDKDLKRHGFKFLSSTTVYSHLQACGIINDHGSGSRQHSSLHNRVGFSCCDIAAYSTDGVNWSQSTLPASPSWNSVCHGNGMFIAVISSGNIAAYTY</sequence>
<keyword evidence="1" id="KW-0479">Metal-binding</keyword>
<evidence type="ECO:0000313" key="2">
    <source>
        <dbReference type="EMBL" id="ORX82375.1"/>
    </source>
</evidence>
<dbReference type="GO" id="GO:0046872">
    <property type="term" value="F:metal ion binding"/>
    <property type="evidence" value="ECO:0007669"/>
    <property type="project" value="UniProtKB-KW"/>
</dbReference>